<keyword evidence="4" id="KW-1185">Reference proteome</keyword>
<feature type="signal peptide" evidence="2">
    <location>
        <begin position="1"/>
        <end position="21"/>
    </location>
</feature>
<keyword evidence="2" id="KW-0732">Signal</keyword>
<gene>
    <name evidence="3" type="ORF">G3A56_28250</name>
</gene>
<reference evidence="3 4" key="1">
    <citation type="submission" date="2020-02" db="EMBL/GenBank/DDBJ databases">
        <title>Plant-Promoting Endophytic Bacterium Rhizobium oryzihabitans sp. nov., Isolated from the Root of Rice.</title>
        <authorList>
            <person name="zhao J."/>
            <person name="Zhang G."/>
        </authorList>
    </citation>
    <scope>NUCLEOTIDE SEQUENCE [LARGE SCALE GENOMIC DNA]</scope>
    <source>
        <strain evidence="3 4">M15</strain>
        <plasmid evidence="3 4">p8</plasmid>
    </source>
</reference>
<accession>A0A7L5BS86</accession>
<evidence type="ECO:0000313" key="3">
    <source>
        <dbReference type="EMBL" id="QIB41661.1"/>
    </source>
</evidence>
<dbReference type="EMBL" id="CP048640">
    <property type="protein sequence ID" value="QIB41661.1"/>
    <property type="molecule type" value="Genomic_DNA"/>
</dbReference>
<proteinExistence type="predicted"/>
<dbReference type="RefSeq" id="WP_164057026.1">
    <property type="nucleotide sequence ID" value="NZ_CP048640.1"/>
</dbReference>
<dbReference type="Gene3D" id="2.40.50.90">
    <property type="match status" value="1"/>
</dbReference>
<keyword evidence="3" id="KW-0614">Plasmid</keyword>
<dbReference type="SUPFAM" id="SSF50199">
    <property type="entry name" value="Staphylococcal nuclease"/>
    <property type="match status" value="1"/>
</dbReference>
<feature type="chain" id="PRO_5029824461" description="Thermonuclease family protein" evidence="2">
    <location>
        <begin position="22"/>
        <end position="203"/>
    </location>
</feature>
<geneLocation type="plasmid" evidence="3 4">
    <name>p8</name>
</geneLocation>
<evidence type="ECO:0008006" key="5">
    <source>
        <dbReference type="Google" id="ProtNLM"/>
    </source>
</evidence>
<sequence length="203" mass="21998">MKRMIASTGTALCLLAAAASAAPAINKDYVRELAAPGKSVLVIEYYDGKGQVAQSKGFSSANGYRALSGTDIQVDEKITVHLYGIQPCDGSLVNRAEGFSGTCADFAKQQLQIMVQSAKVLFCRAFITEIDAPKQNVTCWGYYYYPNAMDAVDMLEEQLVSLGAVQIARKKDGSPERPDLLEAEQIGKKGSYGMWGDPRINKP</sequence>
<feature type="region of interest" description="Disordered" evidence="1">
    <location>
        <begin position="172"/>
        <end position="203"/>
    </location>
</feature>
<organism evidence="3 4">
    <name type="scientific">Rhizobium oryzihabitans</name>
    <dbReference type="NCBI Taxonomy" id="2267833"/>
    <lineage>
        <taxon>Bacteria</taxon>
        <taxon>Pseudomonadati</taxon>
        <taxon>Pseudomonadota</taxon>
        <taxon>Alphaproteobacteria</taxon>
        <taxon>Hyphomicrobiales</taxon>
        <taxon>Rhizobiaceae</taxon>
        <taxon>Rhizobium/Agrobacterium group</taxon>
        <taxon>Rhizobium</taxon>
    </lineage>
</organism>
<evidence type="ECO:0000256" key="2">
    <source>
        <dbReference type="SAM" id="SignalP"/>
    </source>
</evidence>
<evidence type="ECO:0000256" key="1">
    <source>
        <dbReference type="SAM" id="MobiDB-lite"/>
    </source>
</evidence>
<evidence type="ECO:0000313" key="4">
    <source>
        <dbReference type="Proteomes" id="UP000464865"/>
    </source>
</evidence>
<dbReference type="KEGG" id="roy:G3A56_28250"/>
<name>A0A7L5BS86_9HYPH</name>
<dbReference type="Proteomes" id="UP000464865">
    <property type="component" value="Plasmid p8"/>
</dbReference>
<protein>
    <recommendedName>
        <fullName evidence="5">Thermonuclease family protein</fullName>
    </recommendedName>
</protein>
<dbReference type="InterPro" id="IPR035437">
    <property type="entry name" value="SNase_OB-fold_sf"/>
</dbReference>
<dbReference type="AlphaFoldDB" id="A0A7L5BS86"/>